<sequence length="206" mass="23395">MTIKTRCSTSKRPDCLYFILHRFIEYCVSCMRNKQRIVRVRFYNYLRDQKLFTVGKAPTWMDKLYYRHEEFIIKTTDAVYAGLLGPVEFEQAIKEYISIYLGVDMDEINKAQAVTVIDNSDFNSYMIKKPKNRLPVITTATSESSGSDGYIACCDSKSAPLGTNKSTADASLEISIGSFDFRIKNKDGASLFCDVVTMMRTGGLLK</sequence>
<accession>A0A2X0VAP7</accession>
<name>A0A2X0VAP7_9GAMM</name>
<dbReference type="EMBL" id="UAPV01000001">
    <property type="protein sequence ID" value="SPT69885.1"/>
    <property type="molecule type" value="Genomic_DNA"/>
</dbReference>
<dbReference type="EMBL" id="UAPV01000001">
    <property type="protein sequence ID" value="SPT70205.1"/>
    <property type="molecule type" value="Genomic_DNA"/>
</dbReference>
<gene>
    <name evidence="1" type="ORF">NCTC13093_01276</name>
    <name evidence="2" type="ORF">NCTC13093_01614</name>
</gene>
<dbReference type="Proteomes" id="UP000250086">
    <property type="component" value="Unassembled WGS sequence"/>
</dbReference>
<evidence type="ECO:0000313" key="3">
    <source>
        <dbReference type="Proteomes" id="UP000250086"/>
    </source>
</evidence>
<dbReference type="RefSeq" id="WP_113744016.1">
    <property type="nucleotide sequence ID" value="NZ_UAPU01000005.1"/>
</dbReference>
<dbReference type="AlphaFoldDB" id="A0A2X0VAP7"/>
<protein>
    <submittedName>
        <fullName evidence="1">Uncharacterized protein</fullName>
    </submittedName>
</protein>
<organism evidence="1 3">
    <name type="scientific">Anaerobiospirillum thomasii</name>
    <dbReference type="NCBI Taxonomy" id="179995"/>
    <lineage>
        <taxon>Bacteria</taxon>
        <taxon>Pseudomonadati</taxon>
        <taxon>Pseudomonadota</taxon>
        <taxon>Gammaproteobacteria</taxon>
        <taxon>Aeromonadales</taxon>
        <taxon>Succinivibrionaceae</taxon>
        <taxon>Anaerobiospirillum</taxon>
    </lineage>
</organism>
<evidence type="ECO:0000313" key="2">
    <source>
        <dbReference type="EMBL" id="SPT70205.1"/>
    </source>
</evidence>
<reference evidence="1 3" key="1">
    <citation type="submission" date="2018-06" db="EMBL/GenBank/DDBJ databases">
        <authorList>
            <consortium name="Pathogen Informatics"/>
            <person name="Doyle S."/>
        </authorList>
    </citation>
    <scope>NUCLEOTIDE SEQUENCE [LARGE SCALE GENOMIC DNA]</scope>
    <source>
        <strain evidence="1 3">NCTC13093</strain>
    </source>
</reference>
<evidence type="ECO:0000313" key="1">
    <source>
        <dbReference type="EMBL" id="SPT69885.1"/>
    </source>
</evidence>
<proteinExistence type="predicted"/>
<keyword evidence="3" id="KW-1185">Reference proteome</keyword>